<protein>
    <recommendedName>
        <fullName evidence="2">Putative nickel insertion protein</fullName>
    </recommendedName>
</protein>
<comment type="similarity">
    <text evidence="2">Belongs to the LarC family.</text>
</comment>
<dbReference type="PANTHER" id="PTHR36566">
    <property type="entry name" value="NICKEL INSERTION PROTEIN-RELATED"/>
    <property type="match status" value="1"/>
</dbReference>
<reference evidence="3" key="1">
    <citation type="journal article" date="2021" name="PeerJ">
        <title>Extensive microbial diversity within the chicken gut microbiome revealed by metagenomics and culture.</title>
        <authorList>
            <person name="Gilroy R."/>
            <person name="Ravi A."/>
            <person name="Getino M."/>
            <person name="Pursley I."/>
            <person name="Horton D.L."/>
            <person name="Alikhan N.F."/>
            <person name="Baker D."/>
            <person name="Gharbi K."/>
            <person name="Hall N."/>
            <person name="Watson M."/>
            <person name="Adriaenssens E.M."/>
            <person name="Foster-Nyarko E."/>
            <person name="Jarju S."/>
            <person name="Secka A."/>
            <person name="Antonio M."/>
            <person name="Oren A."/>
            <person name="Chaudhuri R.R."/>
            <person name="La Ragione R."/>
            <person name="Hildebrand F."/>
            <person name="Pallen M.J."/>
        </authorList>
    </citation>
    <scope>NUCLEOTIDE SEQUENCE</scope>
    <source>
        <strain evidence="3">ChiW4-1371</strain>
    </source>
</reference>
<evidence type="ECO:0000313" key="4">
    <source>
        <dbReference type="Proteomes" id="UP000824176"/>
    </source>
</evidence>
<dbReference type="Pfam" id="PF01969">
    <property type="entry name" value="Ni_insertion"/>
    <property type="match status" value="1"/>
</dbReference>
<reference evidence="3" key="2">
    <citation type="submission" date="2021-04" db="EMBL/GenBank/DDBJ databases">
        <authorList>
            <person name="Gilroy R."/>
        </authorList>
    </citation>
    <scope>NUCLEOTIDE SEQUENCE</scope>
    <source>
        <strain evidence="3">ChiW4-1371</strain>
    </source>
</reference>
<keyword evidence="1 2" id="KW-0533">Nickel</keyword>
<comment type="caution">
    <text evidence="3">The sequence shown here is derived from an EMBL/GenBank/DDBJ whole genome shotgun (WGS) entry which is preliminary data.</text>
</comment>
<dbReference type="PANTHER" id="PTHR36566:SF1">
    <property type="entry name" value="PYRIDINIUM-3,5-BISTHIOCARBOXYLIC ACID MONONUCLEOTIDE NICKEL INSERTION PROTEIN"/>
    <property type="match status" value="1"/>
</dbReference>
<organism evidence="3 4">
    <name type="scientific">Candidatus Mucispirillum faecigallinarum</name>
    <dbReference type="NCBI Taxonomy" id="2838699"/>
    <lineage>
        <taxon>Bacteria</taxon>
        <taxon>Pseudomonadati</taxon>
        <taxon>Deferribacterota</taxon>
        <taxon>Deferribacteres</taxon>
        <taxon>Deferribacterales</taxon>
        <taxon>Mucispirillaceae</taxon>
        <taxon>Mucispirillum</taxon>
    </lineage>
</organism>
<name>A0A9D2GTN5_9BACT</name>
<dbReference type="Proteomes" id="UP000824176">
    <property type="component" value="Unassembled WGS sequence"/>
</dbReference>
<dbReference type="GO" id="GO:0016829">
    <property type="term" value="F:lyase activity"/>
    <property type="evidence" value="ECO:0007669"/>
    <property type="project" value="UniProtKB-UniRule"/>
</dbReference>
<dbReference type="EMBL" id="DXAQ01000057">
    <property type="protein sequence ID" value="HIZ89026.1"/>
    <property type="molecule type" value="Genomic_DNA"/>
</dbReference>
<dbReference type="AlphaFoldDB" id="A0A9D2GTN5"/>
<dbReference type="HAMAP" id="MF_01074">
    <property type="entry name" value="LarC"/>
    <property type="match status" value="1"/>
</dbReference>
<keyword evidence="2" id="KW-0456">Lyase</keyword>
<gene>
    <name evidence="3" type="primary">larC</name>
    <name evidence="3" type="ORF">H9804_03700</name>
</gene>
<evidence type="ECO:0000256" key="1">
    <source>
        <dbReference type="ARBA" id="ARBA00022596"/>
    </source>
</evidence>
<sequence length="380" mass="42949">MRELYLDMTTGISGDITLAALISLGADSEKLSDILSKMIGKPVKLKLETLWRNAVACSRLIIECDIEGEPFRHLEDIKKMIYSAKCDNSVKDMAVNIFEIIAEAESKVHGISIEEVHFHEIGAVDTIIDVFGVCWALNELHIERVTSNIPVTGYGFINAAHGIMPVPAPATLKILENVPLTRVDVEGEMITPTGAAILKGLVSEYTNSFSGKVIMDSFSTGQKEFKDMANFMRAVILESAYNDSIINITTNIDDMTGELFGYLYEKLMEKGAKDVIFIPAFGKKNRPLYVVNIMAYEEDKDEIIHTLFQYSSTIGMRVEKVNRVTAERDFIEREVMGEKIRLKRIRYEEIERFSPEWEDCKKAAEKLNMTPYEIMNKVMQ</sequence>
<dbReference type="InterPro" id="IPR002822">
    <property type="entry name" value="Ni_insertion"/>
</dbReference>
<accession>A0A9D2GTN5</accession>
<evidence type="ECO:0000256" key="2">
    <source>
        <dbReference type="HAMAP-Rule" id="MF_01074"/>
    </source>
</evidence>
<evidence type="ECO:0000313" key="3">
    <source>
        <dbReference type="EMBL" id="HIZ89026.1"/>
    </source>
</evidence>
<proteinExistence type="inferred from homology"/>
<dbReference type="NCBIfam" id="TIGR00299">
    <property type="entry name" value="nickel pincer cofactor biosynthesis protein LarC"/>
    <property type="match status" value="1"/>
</dbReference>
<dbReference type="GO" id="GO:0016151">
    <property type="term" value="F:nickel cation binding"/>
    <property type="evidence" value="ECO:0007669"/>
    <property type="project" value="UniProtKB-UniRule"/>
</dbReference>
<dbReference type="Gene3D" id="3.30.70.1380">
    <property type="entry name" value="Transcriptional regulatory protein pf0864 domain like"/>
    <property type="match status" value="1"/>
</dbReference>